<feature type="domain" description="Metalloprotease TldD/E N-terminal" evidence="2">
    <location>
        <begin position="22"/>
        <end position="85"/>
    </location>
</feature>
<evidence type="ECO:0000313" key="5">
    <source>
        <dbReference type="EMBL" id="RZO76636.1"/>
    </source>
</evidence>
<dbReference type="AlphaFoldDB" id="A0A520S2G1"/>
<evidence type="ECO:0000259" key="2">
    <source>
        <dbReference type="Pfam" id="PF01523"/>
    </source>
</evidence>
<dbReference type="PANTHER" id="PTHR43421:SF1">
    <property type="entry name" value="METALLOPROTEASE PMBA"/>
    <property type="match status" value="1"/>
</dbReference>
<evidence type="ECO:0000256" key="1">
    <source>
        <dbReference type="ARBA" id="ARBA00005836"/>
    </source>
</evidence>
<dbReference type="Gene3D" id="3.30.2290.10">
    <property type="entry name" value="PmbA/TldD superfamily"/>
    <property type="match status" value="1"/>
</dbReference>
<dbReference type="Pfam" id="PF19289">
    <property type="entry name" value="PmbA_TldD_3rd"/>
    <property type="match status" value="1"/>
</dbReference>
<feature type="domain" description="Metalloprotease TldD/E central" evidence="4">
    <location>
        <begin position="113"/>
        <end position="216"/>
    </location>
</feature>
<dbReference type="InterPro" id="IPR045569">
    <property type="entry name" value="Metalloprtase-TldD/E_C"/>
</dbReference>
<protein>
    <submittedName>
        <fullName evidence="5">TldD/PmbA family protein</fullName>
    </submittedName>
</protein>
<dbReference type="InterPro" id="IPR045570">
    <property type="entry name" value="Metalloprtase-TldD/E_cen_dom"/>
</dbReference>
<organism evidence="5 6">
    <name type="scientific">OM182 bacterium</name>
    <dbReference type="NCBI Taxonomy" id="2510334"/>
    <lineage>
        <taxon>Bacteria</taxon>
        <taxon>Pseudomonadati</taxon>
        <taxon>Pseudomonadota</taxon>
        <taxon>Gammaproteobacteria</taxon>
        <taxon>OMG group</taxon>
        <taxon>OM182 clade</taxon>
    </lineage>
</organism>
<dbReference type="GO" id="GO:0008237">
    <property type="term" value="F:metallopeptidase activity"/>
    <property type="evidence" value="ECO:0007669"/>
    <property type="project" value="InterPro"/>
</dbReference>
<dbReference type="SUPFAM" id="SSF111283">
    <property type="entry name" value="Putative modulator of DNA gyrase, PmbA/TldD"/>
    <property type="match status" value="1"/>
</dbReference>
<dbReference type="InterPro" id="IPR047657">
    <property type="entry name" value="PmbA"/>
</dbReference>
<dbReference type="PANTHER" id="PTHR43421">
    <property type="entry name" value="METALLOPROTEASE PMBA"/>
    <property type="match status" value="1"/>
</dbReference>
<dbReference type="Pfam" id="PF01523">
    <property type="entry name" value="PmbA_TldD_1st"/>
    <property type="match status" value="1"/>
</dbReference>
<reference evidence="5 6" key="1">
    <citation type="submission" date="2019-02" db="EMBL/GenBank/DDBJ databases">
        <title>Prokaryotic population dynamics and viral predation in marine succession experiment using metagenomics: the confinement effect.</title>
        <authorList>
            <person name="Haro-Moreno J.M."/>
            <person name="Rodriguez-Valera F."/>
            <person name="Lopez-Perez M."/>
        </authorList>
    </citation>
    <scope>NUCLEOTIDE SEQUENCE [LARGE SCALE GENOMIC DNA]</scope>
    <source>
        <strain evidence="5">MED-G157</strain>
    </source>
</reference>
<comment type="similarity">
    <text evidence="1">Belongs to the peptidase U62 family.</text>
</comment>
<comment type="caution">
    <text evidence="5">The sequence shown here is derived from an EMBL/GenBank/DDBJ whole genome shotgun (WGS) entry which is preliminary data.</text>
</comment>
<dbReference type="EMBL" id="SHAG01000009">
    <property type="protein sequence ID" value="RZO76636.1"/>
    <property type="molecule type" value="Genomic_DNA"/>
</dbReference>
<dbReference type="InterPro" id="IPR036059">
    <property type="entry name" value="TldD/PmbA_sf"/>
</dbReference>
<name>A0A520S2G1_9GAMM</name>
<dbReference type="Proteomes" id="UP000316199">
    <property type="component" value="Unassembled WGS sequence"/>
</dbReference>
<proteinExistence type="inferred from homology"/>
<accession>A0A520S2G1</accession>
<gene>
    <name evidence="5" type="ORF">EVA68_03595</name>
</gene>
<dbReference type="InterPro" id="IPR035068">
    <property type="entry name" value="TldD/PmbA_N"/>
</dbReference>
<dbReference type="InterPro" id="IPR002510">
    <property type="entry name" value="Metalloprtase-TldD/E_N"/>
</dbReference>
<feature type="domain" description="Metalloprotease TldD/E C-terminal" evidence="3">
    <location>
        <begin position="223"/>
        <end position="442"/>
    </location>
</feature>
<evidence type="ECO:0000313" key="6">
    <source>
        <dbReference type="Proteomes" id="UP000316199"/>
    </source>
</evidence>
<dbReference type="Pfam" id="PF19290">
    <property type="entry name" value="PmbA_TldD_2nd"/>
    <property type="match status" value="1"/>
</dbReference>
<sequence length="443" mass="48207">MNIEKSASHILDRVKAHGADGDLIIDEGKTLSLRAQAGELEEHKVSSILIFGLRIIKDGHVGTAYSEASNENALNSMVDQALLNASFAKVEPDEKILDISGSLKTNDEILCPSDVVTIEDKIAFTLSMEEELLAKKKIKNVPYNGVSDTISKRSVFTTSGLHASSKQRYCSAAAHALMEDEEKTVMEGSGKVSREFGELNYQTIVEETYNRCLSLLDGQAIPTRHYDVILDEEYQPALFSIFSSMFSAQSAKDGVNPMRDKIGELIADERLNISDSPLLVDGFGYALFDSEGTATAPTPLIKRGYLETLAHNSATAKHFGVKTTGHASRSPKSTLGIGLHQMYIDKGNDSESTLHAGEYLLITDLAGLHSGANPISGQFSFGASGYLMNDGERLQPVRNITIAGNFYEMLKKISAVGTELFWDQGRTSLMPHIRFSDIAISGS</sequence>
<dbReference type="GO" id="GO:0006508">
    <property type="term" value="P:proteolysis"/>
    <property type="evidence" value="ECO:0007669"/>
    <property type="project" value="InterPro"/>
</dbReference>
<dbReference type="GO" id="GO:0005829">
    <property type="term" value="C:cytosol"/>
    <property type="evidence" value="ECO:0007669"/>
    <property type="project" value="TreeGrafter"/>
</dbReference>
<evidence type="ECO:0000259" key="4">
    <source>
        <dbReference type="Pfam" id="PF19290"/>
    </source>
</evidence>
<evidence type="ECO:0000259" key="3">
    <source>
        <dbReference type="Pfam" id="PF19289"/>
    </source>
</evidence>